<dbReference type="Pfam" id="PF00557">
    <property type="entry name" value="Peptidase_M24"/>
    <property type="match status" value="1"/>
</dbReference>
<keyword evidence="4" id="KW-1185">Reference proteome</keyword>
<dbReference type="SUPFAM" id="SSF55920">
    <property type="entry name" value="Creatinase/aminopeptidase"/>
    <property type="match status" value="1"/>
</dbReference>
<dbReference type="EMBL" id="BAABKN010000025">
    <property type="protein sequence ID" value="GAA4750315.1"/>
    <property type="molecule type" value="Genomic_DNA"/>
</dbReference>
<dbReference type="InterPro" id="IPR050659">
    <property type="entry name" value="Peptidase_M24B"/>
</dbReference>
<dbReference type="RefSeq" id="WP_345528667.1">
    <property type="nucleotide sequence ID" value="NZ_BAABKN010000025.1"/>
</dbReference>
<dbReference type="InterPro" id="IPR029149">
    <property type="entry name" value="Creatin/AminoP/Spt16_N"/>
</dbReference>
<gene>
    <name evidence="3" type="ORF">GCM10023350_39350</name>
</gene>
<evidence type="ECO:0000313" key="4">
    <source>
        <dbReference type="Proteomes" id="UP001499882"/>
    </source>
</evidence>
<dbReference type="PANTHER" id="PTHR46112:SF2">
    <property type="entry name" value="XAA-PRO AMINOPEPTIDASE P-RELATED"/>
    <property type="match status" value="1"/>
</dbReference>
<sequence>MSEHHLVPRAEIERRVSALQARLRAVDVRCAMVTSEPNVCYLSGLRTPSFHSNSRPVVLVVPAEGPTVVVCSRSQAPNVTASAWVGETRAFDGFETEAEPVLLDVLGALGGSGDGRVAAELGADLRLGLSGAAFLRLRSAIGELVDAAPALWSIRSLKSDWEISALREAGRVNGLAFDRLRDSYRPGMTERDLFAVWAASVMAAGADSPGYLAMHSGPGNYDRVSGLPGNRAPEPGDLVWLDGGPRWLGYWSDITRTYSVGAPRPEHAGLYAASRAATLAVGEAIRPGLTTTELFDVVSRAFRDAGLEIGSATRIGHGVGLQLTEPPSVLPSAPVTLEAGMVLAIEPGIARSDGYFNVEENFLVTPGGAELLSPPSDPEILTLGA</sequence>
<dbReference type="InterPro" id="IPR000587">
    <property type="entry name" value="Creatinase_N"/>
</dbReference>
<dbReference type="Gene3D" id="3.90.230.10">
    <property type="entry name" value="Creatinase/methionine aminopeptidase superfamily"/>
    <property type="match status" value="1"/>
</dbReference>
<dbReference type="PANTHER" id="PTHR46112">
    <property type="entry name" value="AMINOPEPTIDASE"/>
    <property type="match status" value="1"/>
</dbReference>
<dbReference type="InterPro" id="IPR000994">
    <property type="entry name" value="Pept_M24"/>
</dbReference>
<dbReference type="SUPFAM" id="SSF53092">
    <property type="entry name" value="Creatinase/prolidase N-terminal domain"/>
    <property type="match status" value="1"/>
</dbReference>
<organism evidence="3 4">
    <name type="scientific">Nocardioides endophyticus</name>
    <dbReference type="NCBI Taxonomy" id="1353775"/>
    <lineage>
        <taxon>Bacteria</taxon>
        <taxon>Bacillati</taxon>
        <taxon>Actinomycetota</taxon>
        <taxon>Actinomycetes</taxon>
        <taxon>Propionibacteriales</taxon>
        <taxon>Nocardioidaceae</taxon>
        <taxon>Nocardioides</taxon>
    </lineage>
</organism>
<feature type="domain" description="Creatinase N-terminal" evidence="2">
    <location>
        <begin position="15"/>
        <end position="156"/>
    </location>
</feature>
<dbReference type="Gene3D" id="3.40.350.10">
    <property type="entry name" value="Creatinase/prolidase N-terminal domain"/>
    <property type="match status" value="1"/>
</dbReference>
<evidence type="ECO:0000259" key="1">
    <source>
        <dbReference type="Pfam" id="PF00557"/>
    </source>
</evidence>
<dbReference type="CDD" id="cd01066">
    <property type="entry name" value="APP_MetAP"/>
    <property type="match status" value="1"/>
</dbReference>
<dbReference type="Pfam" id="PF01321">
    <property type="entry name" value="Creatinase_N"/>
    <property type="match status" value="1"/>
</dbReference>
<reference evidence="4" key="1">
    <citation type="journal article" date="2019" name="Int. J. Syst. Evol. Microbiol.">
        <title>The Global Catalogue of Microorganisms (GCM) 10K type strain sequencing project: providing services to taxonomists for standard genome sequencing and annotation.</title>
        <authorList>
            <consortium name="The Broad Institute Genomics Platform"/>
            <consortium name="The Broad Institute Genome Sequencing Center for Infectious Disease"/>
            <person name="Wu L."/>
            <person name="Ma J."/>
        </authorList>
    </citation>
    <scope>NUCLEOTIDE SEQUENCE [LARGE SCALE GENOMIC DNA]</scope>
    <source>
        <strain evidence="4">JCM 18532</strain>
    </source>
</reference>
<evidence type="ECO:0000259" key="2">
    <source>
        <dbReference type="Pfam" id="PF01321"/>
    </source>
</evidence>
<name>A0ABP8Z9L2_9ACTN</name>
<comment type="caution">
    <text evidence="3">The sequence shown here is derived from an EMBL/GenBank/DDBJ whole genome shotgun (WGS) entry which is preliminary data.</text>
</comment>
<protein>
    <submittedName>
        <fullName evidence="3">Xaa-Pro peptidase family protein</fullName>
    </submittedName>
</protein>
<proteinExistence type="predicted"/>
<dbReference type="InterPro" id="IPR036005">
    <property type="entry name" value="Creatinase/aminopeptidase-like"/>
</dbReference>
<accession>A0ABP8Z9L2</accession>
<evidence type="ECO:0000313" key="3">
    <source>
        <dbReference type="EMBL" id="GAA4750315.1"/>
    </source>
</evidence>
<feature type="domain" description="Peptidase M24" evidence="1">
    <location>
        <begin position="165"/>
        <end position="365"/>
    </location>
</feature>
<dbReference type="Proteomes" id="UP001499882">
    <property type="component" value="Unassembled WGS sequence"/>
</dbReference>